<proteinExistence type="predicted"/>
<name>A0A238U855_9FLAO</name>
<feature type="coiled-coil region" evidence="1">
    <location>
        <begin position="237"/>
        <end position="300"/>
    </location>
</feature>
<dbReference type="OrthoDB" id="1420424at2"/>
<dbReference type="Proteomes" id="UP000215214">
    <property type="component" value="Chromosome TJEJU"/>
</dbReference>
<dbReference type="AlphaFoldDB" id="A0A238U855"/>
<reference evidence="2 3" key="1">
    <citation type="submission" date="2017-07" db="EMBL/GenBank/DDBJ databases">
        <authorList>
            <person name="Sun Z.S."/>
            <person name="Albrecht U."/>
            <person name="Echele G."/>
            <person name="Lee C.C."/>
        </authorList>
    </citation>
    <scope>NUCLEOTIDE SEQUENCE [LARGE SCALE GENOMIC DNA]</scope>
    <source>
        <strain evidence="3">type strain: KCTC 22618</strain>
    </source>
</reference>
<accession>A0A238U855</accession>
<organism evidence="2 3">
    <name type="scientific">Tenacibaculum jejuense</name>
    <dbReference type="NCBI Taxonomy" id="584609"/>
    <lineage>
        <taxon>Bacteria</taxon>
        <taxon>Pseudomonadati</taxon>
        <taxon>Bacteroidota</taxon>
        <taxon>Flavobacteriia</taxon>
        <taxon>Flavobacteriales</taxon>
        <taxon>Flavobacteriaceae</taxon>
        <taxon>Tenacibaculum</taxon>
    </lineage>
</organism>
<gene>
    <name evidence="2" type="ORF">TJEJU_1553</name>
</gene>
<evidence type="ECO:0000313" key="3">
    <source>
        <dbReference type="Proteomes" id="UP000215214"/>
    </source>
</evidence>
<keyword evidence="1" id="KW-0175">Coiled coil</keyword>
<evidence type="ECO:0000256" key="1">
    <source>
        <dbReference type="SAM" id="Coils"/>
    </source>
</evidence>
<evidence type="ECO:0000313" key="2">
    <source>
        <dbReference type="EMBL" id="SNR15282.1"/>
    </source>
</evidence>
<keyword evidence="3" id="KW-1185">Reference proteome</keyword>
<protein>
    <submittedName>
        <fullName evidence="2">Uncharacterized protein</fullName>
    </submittedName>
</protein>
<dbReference type="KEGG" id="tje:TJEJU_1553"/>
<sequence length="337" mass="39650">MRVSLYKTTAFVLLLSTFHVFSQKKDKNFKEEFKVKSDVVIDINTRHSDIQIETWNKDKVTVEAYMMVEGEEVTQEMKDHFYEKWDFDVTGNSKKINVKSRTNPSFNFHSFNFDDPDYSFIVNDLSDYSIGSLDVLDSIDFIMPPLPPEPPAISGIMAPPTPPMPPFTTFKMFTEFDFEKYKKDKDYLKRWKEENKEALGENAKVKIGDKSISIATDDSNITMSGSLHGNQDLMIFLKDREKNKKEREKKIKAYQKEWKEESKKLMEKAKKQLKENQEKLKKQLKKLEKQKKERKKIQMVLKNRSKLKVKRLIFIRAPKNAKFNMNVKYGELSFGND</sequence>
<dbReference type="EMBL" id="LT899436">
    <property type="protein sequence ID" value="SNR15282.1"/>
    <property type="molecule type" value="Genomic_DNA"/>
</dbReference>
<dbReference type="RefSeq" id="WP_095070889.1">
    <property type="nucleotide sequence ID" value="NZ_LT899436.1"/>
</dbReference>